<dbReference type="RefSeq" id="WP_184526427.1">
    <property type="nucleotide sequence ID" value="NZ_JACHGK010000008.1"/>
</dbReference>
<feature type="transmembrane region" description="Helical" evidence="6">
    <location>
        <begin position="31"/>
        <end position="55"/>
    </location>
</feature>
<dbReference type="GO" id="GO:0055085">
    <property type="term" value="P:transmembrane transport"/>
    <property type="evidence" value="ECO:0007669"/>
    <property type="project" value="TreeGrafter"/>
</dbReference>
<evidence type="ECO:0000256" key="2">
    <source>
        <dbReference type="ARBA" id="ARBA00009773"/>
    </source>
</evidence>
<gene>
    <name evidence="7" type="ORF">HNR53_002577</name>
</gene>
<feature type="transmembrane region" description="Helical" evidence="6">
    <location>
        <begin position="7"/>
        <end position="25"/>
    </location>
</feature>
<evidence type="ECO:0000256" key="5">
    <source>
        <dbReference type="ARBA" id="ARBA00023136"/>
    </source>
</evidence>
<keyword evidence="5 6" id="KW-0472">Membrane</keyword>
<evidence type="ECO:0000313" key="7">
    <source>
        <dbReference type="EMBL" id="MBB6445928.1"/>
    </source>
</evidence>
<dbReference type="AlphaFoldDB" id="A0A7X0HSD0"/>
<keyword evidence="4 6" id="KW-1133">Transmembrane helix</keyword>
<evidence type="ECO:0000256" key="3">
    <source>
        <dbReference type="ARBA" id="ARBA00022692"/>
    </source>
</evidence>
<evidence type="ECO:0000256" key="4">
    <source>
        <dbReference type="ARBA" id="ARBA00022989"/>
    </source>
</evidence>
<keyword evidence="3 6" id="KW-0812">Transmembrane</keyword>
<dbReference type="PANTHER" id="PTHR21716">
    <property type="entry name" value="TRANSMEMBRANE PROTEIN"/>
    <property type="match status" value="1"/>
</dbReference>
<feature type="transmembrane region" description="Helical" evidence="6">
    <location>
        <begin position="322"/>
        <end position="343"/>
    </location>
</feature>
<feature type="transmembrane region" description="Helical" evidence="6">
    <location>
        <begin position="242"/>
        <end position="270"/>
    </location>
</feature>
<keyword evidence="8" id="KW-1185">Reference proteome</keyword>
<dbReference type="PANTHER" id="PTHR21716:SF15">
    <property type="entry name" value="TRANSPORT PROTEIN YRRI-RELATED"/>
    <property type="match status" value="1"/>
</dbReference>
<evidence type="ECO:0000256" key="1">
    <source>
        <dbReference type="ARBA" id="ARBA00004141"/>
    </source>
</evidence>
<dbReference type="Pfam" id="PF01594">
    <property type="entry name" value="AI-2E_transport"/>
    <property type="match status" value="1"/>
</dbReference>
<evidence type="ECO:0000256" key="6">
    <source>
        <dbReference type="SAM" id="Phobius"/>
    </source>
</evidence>
<accession>A0A7X0HSD0</accession>
<dbReference type="InterPro" id="IPR002549">
    <property type="entry name" value="AI-2E-like"/>
</dbReference>
<proteinExistence type="inferred from homology"/>
<comment type="subcellular location">
    <subcellularLocation>
        <location evidence="1">Membrane</location>
        <topology evidence="1">Multi-pass membrane protein</topology>
    </subcellularLocation>
</comment>
<comment type="similarity">
    <text evidence="2">Belongs to the autoinducer-2 exporter (AI-2E) (TC 2.A.86) family.</text>
</comment>
<protein>
    <submittedName>
        <fullName evidence="7">Putative PurR-regulated permease PerM</fullName>
    </submittedName>
</protein>
<name>A0A7X0HSD0_9BACI</name>
<dbReference type="GO" id="GO:0016020">
    <property type="term" value="C:membrane"/>
    <property type="evidence" value="ECO:0007669"/>
    <property type="project" value="UniProtKB-SubCell"/>
</dbReference>
<sequence>MDIRIKWYYRLGFLLLLFITVFIFIKLQGIWLPIVTVVFNILLPFVISAFITYLLHPIVERIHAGGFHRGIAVFIIYIIFFGGIGFAVYKGFPEIVRQIKDLTTSIPALGEQYKGFVALIQEKTSAWPEGIQERVDAGIVSVEKGIDEMLTNVLNSMVEVVNSVFTIALIPFISFYMLKDYTTIKRAVWYLTPRKWRKEGILFLRDVDQSLGSYIRGQLLVCVLIGSASALLFWLFHMKYPLLLGLIIGITNIIPYFGPVIGAIPAVIIASTISMKMMVITVIIVFAMQFLEGNVLSPLIVGKSLHMHPLMIMLALFAGEELGGIIGMILAVPILAVIKVGLLHLRKYFGRKRTPLLEE</sequence>
<feature type="transmembrane region" description="Helical" evidence="6">
    <location>
        <begin position="277"/>
        <end position="302"/>
    </location>
</feature>
<dbReference type="EMBL" id="JACHGK010000008">
    <property type="protein sequence ID" value="MBB6445928.1"/>
    <property type="molecule type" value="Genomic_DNA"/>
</dbReference>
<feature type="transmembrane region" description="Helical" evidence="6">
    <location>
        <begin position="219"/>
        <end position="236"/>
    </location>
</feature>
<dbReference type="Proteomes" id="UP000531594">
    <property type="component" value="Unassembled WGS sequence"/>
</dbReference>
<feature type="transmembrane region" description="Helical" evidence="6">
    <location>
        <begin position="160"/>
        <end position="178"/>
    </location>
</feature>
<evidence type="ECO:0000313" key="8">
    <source>
        <dbReference type="Proteomes" id="UP000531594"/>
    </source>
</evidence>
<reference evidence="7 8" key="1">
    <citation type="submission" date="2020-08" db="EMBL/GenBank/DDBJ databases">
        <title>Genomic Encyclopedia of Type Strains, Phase IV (KMG-IV): sequencing the most valuable type-strain genomes for metagenomic binning, comparative biology and taxonomic classification.</title>
        <authorList>
            <person name="Goeker M."/>
        </authorList>
    </citation>
    <scope>NUCLEOTIDE SEQUENCE [LARGE SCALE GENOMIC DNA]</scope>
    <source>
        <strain evidence="7 8">DSM 5391</strain>
    </source>
</reference>
<feature type="transmembrane region" description="Helical" evidence="6">
    <location>
        <begin position="67"/>
        <end position="89"/>
    </location>
</feature>
<organism evidence="7 8">
    <name type="scientific">Bacillus benzoevorans</name>
    <dbReference type="NCBI Taxonomy" id="1456"/>
    <lineage>
        <taxon>Bacteria</taxon>
        <taxon>Bacillati</taxon>
        <taxon>Bacillota</taxon>
        <taxon>Bacilli</taxon>
        <taxon>Bacillales</taxon>
        <taxon>Bacillaceae</taxon>
        <taxon>Bacillus</taxon>
    </lineage>
</organism>
<comment type="caution">
    <text evidence="7">The sequence shown here is derived from an EMBL/GenBank/DDBJ whole genome shotgun (WGS) entry which is preliminary data.</text>
</comment>